<dbReference type="SUPFAM" id="SSF55961">
    <property type="entry name" value="Bet v1-like"/>
    <property type="match status" value="1"/>
</dbReference>
<dbReference type="SMART" id="SM00064">
    <property type="entry name" value="FYVE"/>
    <property type="match status" value="1"/>
</dbReference>
<gene>
    <name evidence="7" type="primary">Aste57867_11241</name>
    <name evidence="6" type="ORF">As57867_011199</name>
    <name evidence="7" type="ORF">ASTE57867_11241</name>
</gene>
<dbReference type="AlphaFoldDB" id="A0A485KSD6"/>
<evidence type="ECO:0000256" key="4">
    <source>
        <dbReference type="PROSITE-ProRule" id="PRU00091"/>
    </source>
</evidence>
<dbReference type="PANTHER" id="PTHR13510:SF44">
    <property type="entry name" value="RABENOSYN-5"/>
    <property type="match status" value="1"/>
</dbReference>
<dbReference type="SUPFAM" id="SSF57903">
    <property type="entry name" value="FYVE/PHD zinc finger"/>
    <property type="match status" value="1"/>
</dbReference>
<name>A0A485KSD6_9STRA</name>
<evidence type="ECO:0000256" key="3">
    <source>
        <dbReference type="ARBA" id="ARBA00022833"/>
    </source>
</evidence>
<evidence type="ECO:0000313" key="6">
    <source>
        <dbReference type="EMBL" id="KAF0698122.1"/>
    </source>
</evidence>
<dbReference type="InterPro" id="IPR052727">
    <property type="entry name" value="Rab4/Rab5_effector"/>
</dbReference>
<dbReference type="Pfam" id="PF01363">
    <property type="entry name" value="FYVE"/>
    <property type="match status" value="1"/>
</dbReference>
<feature type="domain" description="FYVE-type" evidence="5">
    <location>
        <begin position="269"/>
        <end position="326"/>
    </location>
</feature>
<keyword evidence="1" id="KW-0479">Metal-binding</keyword>
<dbReference type="EMBL" id="VJMH01005261">
    <property type="protein sequence ID" value="KAF0698122.1"/>
    <property type="molecule type" value="Genomic_DNA"/>
</dbReference>
<dbReference type="GO" id="GO:0008270">
    <property type="term" value="F:zinc ion binding"/>
    <property type="evidence" value="ECO:0007669"/>
    <property type="project" value="UniProtKB-KW"/>
</dbReference>
<evidence type="ECO:0000259" key="5">
    <source>
        <dbReference type="PROSITE" id="PS50178"/>
    </source>
</evidence>
<dbReference type="InterPro" id="IPR023393">
    <property type="entry name" value="START-like_dom_sf"/>
</dbReference>
<protein>
    <submittedName>
        <fullName evidence="7">Aste57867_11241 protein</fullName>
    </submittedName>
</protein>
<keyword evidence="2 4" id="KW-0863">Zinc-finger</keyword>
<evidence type="ECO:0000313" key="7">
    <source>
        <dbReference type="EMBL" id="VFT88107.1"/>
    </source>
</evidence>
<keyword evidence="3" id="KW-0862">Zinc</keyword>
<dbReference type="InterPro" id="IPR000306">
    <property type="entry name" value="Znf_FYVE"/>
</dbReference>
<dbReference type="Proteomes" id="UP000332933">
    <property type="component" value="Unassembled WGS sequence"/>
</dbReference>
<evidence type="ECO:0000313" key="8">
    <source>
        <dbReference type="Proteomes" id="UP000332933"/>
    </source>
</evidence>
<sequence>MQVPVAPDFFQCPPLPPHEIDKLVRRGEQAAQDLVAYTRLSHGPLTWTPHTTVDKVKLFTTRIQGLPAFCGHVEIQATLDDVRSIFLAPTTATAREITSIFFPNMLDIVELYRLVAPNRGAPHTYLGLHWFLLESPLKGFILKNRDFCHLEYQHDTTIDGKRAWVRAFKHVELPNVPPMNDAHGVIRGHLLLSGFVYIETDCPGVLTLLELHHNQYNGLLHGTLGDLVAAKGVEIQSHSMQSFVRFLRIVQLGRRRRRLLLADDALVPTAARSHCAVCRRAFGLFGRKTNCRRCGEVVCGRRGCSTEWRLCLGGGLKTHVCVCEPCTAAPVDGDECSRSDQSRYSDAVVLSDENDINAACRAFAPDPLVDMPSSQPAVAEQVQLYLDERRMEPFATDDTKLRGHD</sequence>
<dbReference type="Gene3D" id="3.30.530.20">
    <property type="match status" value="1"/>
</dbReference>
<evidence type="ECO:0000256" key="1">
    <source>
        <dbReference type="ARBA" id="ARBA00022723"/>
    </source>
</evidence>
<dbReference type="InterPro" id="IPR011011">
    <property type="entry name" value="Znf_FYVE_PHD"/>
</dbReference>
<reference evidence="7 8" key="1">
    <citation type="submission" date="2019-03" db="EMBL/GenBank/DDBJ databases">
        <authorList>
            <person name="Gaulin E."/>
            <person name="Dumas B."/>
        </authorList>
    </citation>
    <scope>NUCLEOTIDE SEQUENCE [LARGE SCALE GENOMIC DNA]</scope>
    <source>
        <strain evidence="7">CBS 568.67</strain>
    </source>
</reference>
<evidence type="ECO:0000256" key="2">
    <source>
        <dbReference type="ARBA" id="ARBA00022771"/>
    </source>
</evidence>
<dbReference type="OrthoDB" id="65062at2759"/>
<dbReference type="PANTHER" id="PTHR13510">
    <property type="entry name" value="FYVE-FINGER-CONTAINING RAB5 EFFECTOR PROTEIN RABENOSYN-5-RELATED"/>
    <property type="match status" value="1"/>
</dbReference>
<dbReference type="PROSITE" id="PS50178">
    <property type="entry name" value="ZF_FYVE"/>
    <property type="match status" value="1"/>
</dbReference>
<reference evidence="6" key="2">
    <citation type="submission" date="2019-06" db="EMBL/GenBank/DDBJ databases">
        <title>Genomics analysis of Aphanomyces spp. identifies a new class of oomycete effector associated with host adaptation.</title>
        <authorList>
            <person name="Gaulin E."/>
        </authorList>
    </citation>
    <scope>NUCLEOTIDE SEQUENCE</scope>
    <source>
        <strain evidence="6">CBS 578.67</strain>
    </source>
</reference>
<dbReference type="Gene3D" id="3.30.40.10">
    <property type="entry name" value="Zinc/RING finger domain, C3HC4 (zinc finger)"/>
    <property type="match status" value="1"/>
</dbReference>
<dbReference type="EMBL" id="CAADRA010005282">
    <property type="protein sequence ID" value="VFT88107.1"/>
    <property type="molecule type" value="Genomic_DNA"/>
</dbReference>
<accession>A0A485KSD6</accession>
<organism evidence="7 8">
    <name type="scientific">Aphanomyces stellatus</name>
    <dbReference type="NCBI Taxonomy" id="120398"/>
    <lineage>
        <taxon>Eukaryota</taxon>
        <taxon>Sar</taxon>
        <taxon>Stramenopiles</taxon>
        <taxon>Oomycota</taxon>
        <taxon>Saprolegniomycetes</taxon>
        <taxon>Saprolegniales</taxon>
        <taxon>Verrucalvaceae</taxon>
        <taxon>Aphanomyces</taxon>
    </lineage>
</organism>
<dbReference type="CDD" id="cd00065">
    <property type="entry name" value="FYVE_like_SF"/>
    <property type="match status" value="1"/>
</dbReference>
<dbReference type="InterPro" id="IPR013083">
    <property type="entry name" value="Znf_RING/FYVE/PHD"/>
</dbReference>
<dbReference type="InterPro" id="IPR017455">
    <property type="entry name" value="Znf_FYVE-rel"/>
</dbReference>
<keyword evidence="8" id="KW-1185">Reference proteome</keyword>
<proteinExistence type="predicted"/>